<proteinExistence type="predicted"/>
<organism evidence="1 2">
    <name type="scientific">Panagrolaimus sp. JU765</name>
    <dbReference type="NCBI Taxonomy" id="591449"/>
    <lineage>
        <taxon>Eukaryota</taxon>
        <taxon>Metazoa</taxon>
        <taxon>Ecdysozoa</taxon>
        <taxon>Nematoda</taxon>
        <taxon>Chromadorea</taxon>
        <taxon>Rhabditida</taxon>
        <taxon>Tylenchina</taxon>
        <taxon>Panagrolaimomorpha</taxon>
        <taxon>Panagrolaimoidea</taxon>
        <taxon>Panagrolaimidae</taxon>
        <taxon>Panagrolaimus</taxon>
    </lineage>
</organism>
<evidence type="ECO:0000313" key="2">
    <source>
        <dbReference type="WBParaSite" id="JU765_v2.g10813.t1"/>
    </source>
</evidence>
<sequence length="140" mass="16368">MIDEFIPFYSDEYQIPGFKNYSFNFAIYKAWNEYVTFGLCTDFPKPVYLSCDYTVNSISKTITFMFEDSRSCCIKFGKKNELFVNGFMKLDIKLDFKLLSENVEVVEKKPLYAVQLLDDDVSKILLFALETKKLMSTKTL</sequence>
<dbReference type="Proteomes" id="UP000887576">
    <property type="component" value="Unplaced"/>
</dbReference>
<name>A0AC34PX20_9BILA</name>
<reference evidence="2" key="1">
    <citation type="submission" date="2022-11" db="UniProtKB">
        <authorList>
            <consortium name="WormBaseParasite"/>
        </authorList>
    </citation>
    <scope>IDENTIFICATION</scope>
</reference>
<protein>
    <submittedName>
        <fullName evidence="2">Uncharacterized protein</fullName>
    </submittedName>
</protein>
<dbReference type="WBParaSite" id="JU765_v2.g10813.t1">
    <property type="protein sequence ID" value="JU765_v2.g10813.t1"/>
    <property type="gene ID" value="JU765_v2.g10813"/>
</dbReference>
<evidence type="ECO:0000313" key="1">
    <source>
        <dbReference type="Proteomes" id="UP000887576"/>
    </source>
</evidence>
<accession>A0AC34PX20</accession>